<accession>A0A561DVQ5</accession>
<evidence type="ECO:0000313" key="6">
    <source>
        <dbReference type="EMBL" id="TWE07430.1"/>
    </source>
</evidence>
<dbReference type="InterPro" id="IPR011010">
    <property type="entry name" value="DNA_brk_join_enz"/>
</dbReference>
<evidence type="ECO:0000313" key="7">
    <source>
        <dbReference type="Proteomes" id="UP000318297"/>
    </source>
</evidence>
<keyword evidence="2" id="KW-0233">DNA recombination</keyword>
<evidence type="ECO:0000256" key="3">
    <source>
        <dbReference type="PROSITE-ProRule" id="PRU01248"/>
    </source>
</evidence>
<evidence type="ECO:0000259" key="4">
    <source>
        <dbReference type="PROSITE" id="PS51898"/>
    </source>
</evidence>
<dbReference type="GO" id="GO:0006310">
    <property type="term" value="P:DNA recombination"/>
    <property type="evidence" value="ECO:0007669"/>
    <property type="project" value="UniProtKB-KW"/>
</dbReference>
<dbReference type="InterPro" id="IPR013762">
    <property type="entry name" value="Integrase-like_cat_sf"/>
</dbReference>
<dbReference type="PANTHER" id="PTHR34605">
    <property type="entry name" value="PHAGE_INTEGRASE DOMAIN-CONTAINING PROTEIN"/>
    <property type="match status" value="1"/>
</dbReference>
<dbReference type="Gene3D" id="1.10.150.130">
    <property type="match status" value="1"/>
</dbReference>
<evidence type="ECO:0000256" key="2">
    <source>
        <dbReference type="ARBA" id="ARBA00023172"/>
    </source>
</evidence>
<evidence type="ECO:0008006" key="8">
    <source>
        <dbReference type="Google" id="ProtNLM"/>
    </source>
</evidence>
<keyword evidence="1 3" id="KW-0238">DNA-binding</keyword>
<evidence type="ECO:0000259" key="5">
    <source>
        <dbReference type="PROSITE" id="PS51900"/>
    </source>
</evidence>
<dbReference type="Proteomes" id="UP000318297">
    <property type="component" value="Unassembled WGS sequence"/>
</dbReference>
<sequence>MRLTNPAHPGTVITPLSPVPDTPVLSERLTGLVDDSRSERTRRAYASDWRRWEAWCAQQGTVSLLAEPVQVAEYIAHYGTTVEEGRSRPHAAATLQRWVAAIDAVHRAHRLPTPGADEVVRNALSGARRRQARARQTAMPGQAQPLSLPDLRLMLTATASTTWPRGVIATRDTALLLAGFVGGRRRSELVDARIADFSWHAHDGFHWVIPVSKTDQEGHGHTVVLPRGRHTLTCTACALTRWIQLRSTLAAAAATPPGHDETLMAQSTVWRAVGRRQRIAAMAFLHAQRRIPDTEHVCQMPPGWRTGRGGPPVLVPLASLPTALAAGDRMFVAVNRTGRIGGSLTGEAVTDALLRARRAVGLPTAGYSAHSLRAGFVTEADRAGSTVLEIQQQTGHRTHESVAVYRRRYSPADGNAVTKLGL</sequence>
<dbReference type="InterPro" id="IPR052925">
    <property type="entry name" value="Phage_Integrase-like_Recomb"/>
</dbReference>
<gene>
    <name evidence="6" type="ORF">BKA23_3452</name>
</gene>
<keyword evidence="7" id="KW-1185">Reference proteome</keyword>
<dbReference type="SUPFAM" id="SSF47823">
    <property type="entry name" value="lambda integrase-like, N-terminal domain"/>
    <property type="match status" value="1"/>
</dbReference>
<dbReference type="GO" id="GO:0015074">
    <property type="term" value="P:DNA integration"/>
    <property type="evidence" value="ECO:0007669"/>
    <property type="project" value="InterPro"/>
</dbReference>
<name>A0A561DVQ5_9MICO</name>
<dbReference type="InterPro" id="IPR010998">
    <property type="entry name" value="Integrase_recombinase_N"/>
</dbReference>
<feature type="domain" description="Core-binding (CB)" evidence="5">
    <location>
        <begin position="19"/>
        <end position="110"/>
    </location>
</feature>
<organism evidence="6 7">
    <name type="scientific">Rudaeicoccus suwonensis</name>
    <dbReference type="NCBI Taxonomy" id="657409"/>
    <lineage>
        <taxon>Bacteria</taxon>
        <taxon>Bacillati</taxon>
        <taxon>Actinomycetota</taxon>
        <taxon>Actinomycetes</taxon>
        <taxon>Micrococcales</taxon>
        <taxon>Dermacoccaceae</taxon>
        <taxon>Rudaeicoccus</taxon>
    </lineage>
</organism>
<dbReference type="AlphaFoldDB" id="A0A561DVQ5"/>
<reference evidence="6 7" key="1">
    <citation type="submission" date="2019-06" db="EMBL/GenBank/DDBJ databases">
        <title>Sequencing the genomes of 1000 actinobacteria strains.</title>
        <authorList>
            <person name="Klenk H.-P."/>
        </authorList>
    </citation>
    <scope>NUCLEOTIDE SEQUENCE [LARGE SCALE GENOMIC DNA]</scope>
    <source>
        <strain evidence="6 7">DSM 19560</strain>
    </source>
</reference>
<dbReference type="PROSITE" id="PS51900">
    <property type="entry name" value="CB"/>
    <property type="match status" value="1"/>
</dbReference>
<comment type="caution">
    <text evidence="6">The sequence shown here is derived from an EMBL/GenBank/DDBJ whole genome shotgun (WGS) entry which is preliminary data.</text>
</comment>
<evidence type="ECO:0000256" key="1">
    <source>
        <dbReference type="ARBA" id="ARBA00023125"/>
    </source>
</evidence>
<dbReference type="PROSITE" id="PS51898">
    <property type="entry name" value="TYR_RECOMBINASE"/>
    <property type="match status" value="1"/>
</dbReference>
<dbReference type="EMBL" id="VIVQ01000005">
    <property type="protein sequence ID" value="TWE07430.1"/>
    <property type="molecule type" value="Genomic_DNA"/>
</dbReference>
<dbReference type="PANTHER" id="PTHR34605:SF3">
    <property type="entry name" value="P CELL-TYPE AGGLUTINATION PROTEIN MAP4-LIKE-RELATED"/>
    <property type="match status" value="1"/>
</dbReference>
<dbReference type="InterPro" id="IPR002104">
    <property type="entry name" value="Integrase_catalytic"/>
</dbReference>
<feature type="domain" description="Tyr recombinase" evidence="4">
    <location>
        <begin position="141"/>
        <end position="422"/>
    </location>
</feature>
<proteinExistence type="predicted"/>
<dbReference type="InterPro" id="IPR044068">
    <property type="entry name" value="CB"/>
</dbReference>
<protein>
    <recommendedName>
        <fullName evidence="8">Site-specific recombinase XerD</fullName>
    </recommendedName>
</protein>
<dbReference type="SUPFAM" id="SSF56349">
    <property type="entry name" value="DNA breaking-rejoining enzymes"/>
    <property type="match status" value="1"/>
</dbReference>
<dbReference type="Gene3D" id="1.10.443.10">
    <property type="entry name" value="Intergrase catalytic core"/>
    <property type="match status" value="1"/>
</dbReference>
<dbReference type="GO" id="GO:0003677">
    <property type="term" value="F:DNA binding"/>
    <property type="evidence" value="ECO:0007669"/>
    <property type="project" value="UniProtKB-UniRule"/>
</dbReference>